<feature type="transmembrane region" description="Helical" evidence="7">
    <location>
        <begin position="252"/>
        <end position="274"/>
    </location>
</feature>
<proteinExistence type="inferred from homology"/>
<dbReference type="RefSeq" id="XP_002485564.1">
    <property type="nucleotide sequence ID" value="XM_002485519.1"/>
</dbReference>
<dbReference type="PANTHER" id="PTHR23511">
    <property type="entry name" value="SYNAPTIC VESICLE GLYCOPROTEIN 2"/>
    <property type="match status" value="1"/>
</dbReference>
<evidence type="ECO:0000256" key="5">
    <source>
        <dbReference type="ARBA" id="ARBA00022989"/>
    </source>
</evidence>
<comment type="similarity">
    <text evidence="2">Belongs to the major facilitator superfamily.</text>
</comment>
<name>B8MIU9_TALSN</name>
<dbReference type="PANTHER" id="PTHR23511:SF5">
    <property type="entry name" value="MAJOR FACILITATOR-TYPE TRANSPORTER HXNZ-RELATED"/>
    <property type="match status" value="1"/>
</dbReference>
<evidence type="ECO:0000259" key="8">
    <source>
        <dbReference type="PROSITE" id="PS50850"/>
    </source>
</evidence>
<dbReference type="OrthoDB" id="4139357at2759"/>
<dbReference type="InParanoid" id="B8MIU9"/>
<evidence type="ECO:0000256" key="3">
    <source>
        <dbReference type="ARBA" id="ARBA00022448"/>
    </source>
</evidence>
<feature type="transmembrane region" description="Helical" evidence="7">
    <location>
        <begin position="459"/>
        <end position="480"/>
    </location>
</feature>
<feature type="transmembrane region" description="Helical" evidence="7">
    <location>
        <begin position="120"/>
        <end position="139"/>
    </location>
</feature>
<dbReference type="InterPro" id="IPR036259">
    <property type="entry name" value="MFS_trans_sf"/>
</dbReference>
<keyword evidence="9" id="KW-0762">Sugar transport</keyword>
<keyword evidence="10" id="KW-1185">Reference proteome</keyword>
<dbReference type="VEuPathDB" id="FungiDB:TSTA_050500"/>
<dbReference type="InterPro" id="IPR011701">
    <property type="entry name" value="MFS"/>
</dbReference>
<dbReference type="eggNOG" id="KOG0253">
    <property type="taxonomic scope" value="Eukaryota"/>
</dbReference>
<dbReference type="GO" id="GO:0022857">
    <property type="term" value="F:transmembrane transporter activity"/>
    <property type="evidence" value="ECO:0007669"/>
    <property type="project" value="InterPro"/>
</dbReference>
<dbReference type="Proteomes" id="UP000001745">
    <property type="component" value="Unassembled WGS sequence"/>
</dbReference>
<dbReference type="OMA" id="GTPKYRC"/>
<keyword evidence="3" id="KW-0813">Transport</keyword>
<dbReference type="EMBL" id="EQ962657">
    <property type="protein sequence ID" value="EED15611.1"/>
    <property type="molecule type" value="Genomic_DNA"/>
</dbReference>
<dbReference type="SUPFAM" id="SSF103473">
    <property type="entry name" value="MFS general substrate transporter"/>
    <property type="match status" value="1"/>
</dbReference>
<evidence type="ECO:0000256" key="4">
    <source>
        <dbReference type="ARBA" id="ARBA00022692"/>
    </source>
</evidence>
<feature type="transmembrane region" description="Helical" evidence="7">
    <location>
        <begin position="367"/>
        <end position="385"/>
    </location>
</feature>
<comment type="subcellular location">
    <subcellularLocation>
        <location evidence="1">Membrane</location>
        <topology evidence="1">Multi-pass membrane protein</topology>
    </subcellularLocation>
</comment>
<feature type="transmembrane region" description="Helical" evidence="7">
    <location>
        <begin position="523"/>
        <end position="541"/>
    </location>
</feature>
<gene>
    <name evidence="9" type="ORF">TSTA_050500</name>
</gene>
<reference evidence="10" key="1">
    <citation type="journal article" date="2015" name="Genome Announc.">
        <title>Genome sequence of the AIDS-associated pathogen Penicillium marneffei (ATCC18224) and its near taxonomic relative Talaromyces stipitatus (ATCC10500).</title>
        <authorList>
            <person name="Nierman W.C."/>
            <person name="Fedorova-Abrams N.D."/>
            <person name="Andrianopoulos A."/>
        </authorList>
    </citation>
    <scope>NUCLEOTIDE SEQUENCE [LARGE SCALE GENOMIC DNA]</scope>
    <source>
        <strain evidence="10">ATCC 10500 / CBS 375.48 / QM 6759 / NRRL 1006</strain>
    </source>
</reference>
<dbReference type="InterPro" id="IPR020846">
    <property type="entry name" value="MFS_dom"/>
</dbReference>
<dbReference type="PROSITE" id="PS50850">
    <property type="entry name" value="MFS"/>
    <property type="match status" value="1"/>
</dbReference>
<feature type="transmembrane region" description="Helical" evidence="7">
    <location>
        <begin position="405"/>
        <end position="427"/>
    </location>
</feature>
<feature type="transmembrane region" description="Helical" evidence="7">
    <location>
        <begin position="492"/>
        <end position="511"/>
    </location>
</feature>
<keyword evidence="5 7" id="KW-1133">Transmembrane helix</keyword>
<organism evidence="9 10">
    <name type="scientific">Talaromyces stipitatus (strain ATCC 10500 / CBS 375.48 / QM 6759 / NRRL 1006)</name>
    <name type="common">Penicillium stipitatum</name>
    <dbReference type="NCBI Taxonomy" id="441959"/>
    <lineage>
        <taxon>Eukaryota</taxon>
        <taxon>Fungi</taxon>
        <taxon>Dikarya</taxon>
        <taxon>Ascomycota</taxon>
        <taxon>Pezizomycotina</taxon>
        <taxon>Eurotiomycetes</taxon>
        <taxon>Eurotiomycetidae</taxon>
        <taxon>Eurotiales</taxon>
        <taxon>Trichocomaceae</taxon>
        <taxon>Talaromyces</taxon>
        <taxon>Talaromyces sect. Talaromyces</taxon>
    </lineage>
</organism>
<dbReference type="GO" id="GO:0016020">
    <property type="term" value="C:membrane"/>
    <property type="evidence" value="ECO:0007669"/>
    <property type="project" value="UniProtKB-SubCell"/>
</dbReference>
<dbReference type="GeneID" id="8109092"/>
<accession>B8MIU9</accession>
<dbReference type="Gene3D" id="1.20.1250.20">
    <property type="entry name" value="MFS general substrate transporter like domains"/>
    <property type="match status" value="1"/>
</dbReference>
<feature type="transmembrane region" description="Helical" evidence="7">
    <location>
        <begin position="151"/>
        <end position="173"/>
    </location>
</feature>
<protein>
    <submittedName>
        <fullName evidence="9">Glucose transporter, putative</fullName>
    </submittedName>
</protein>
<keyword evidence="4 7" id="KW-0812">Transmembrane</keyword>
<dbReference type="PhylomeDB" id="B8MIU9"/>
<evidence type="ECO:0000256" key="1">
    <source>
        <dbReference type="ARBA" id="ARBA00004141"/>
    </source>
</evidence>
<feature type="transmembrane region" description="Helical" evidence="7">
    <location>
        <begin position="434"/>
        <end position="453"/>
    </location>
</feature>
<dbReference type="FunFam" id="1.20.1250.20:FF:000171">
    <property type="entry name" value="MFS general substrate transporter"/>
    <property type="match status" value="1"/>
</dbReference>
<evidence type="ECO:0000256" key="6">
    <source>
        <dbReference type="ARBA" id="ARBA00023136"/>
    </source>
</evidence>
<feature type="transmembrane region" description="Helical" evidence="7">
    <location>
        <begin position="208"/>
        <end position="232"/>
    </location>
</feature>
<dbReference type="CDD" id="cd17316">
    <property type="entry name" value="MFS_SV2_like"/>
    <property type="match status" value="1"/>
</dbReference>
<evidence type="ECO:0000313" key="9">
    <source>
        <dbReference type="EMBL" id="EED15611.1"/>
    </source>
</evidence>
<dbReference type="Pfam" id="PF07690">
    <property type="entry name" value="MFS_1"/>
    <property type="match status" value="1"/>
</dbReference>
<feature type="domain" description="Major facilitator superfamily (MFS) profile" evidence="8">
    <location>
        <begin position="86"/>
        <end position="544"/>
    </location>
</feature>
<evidence type="ECO:0000256" key="2">
    <source>
        <dbReference type="ARBA" id="ARBA00008335"/>
    </source>
</evidence>
<feature type="transmembrane region" description="Helical" evidence="7">
    <location>
        <begin position="82"/>
        <end position="100"/>
    </location>
</feature>
<dbReference type="AlphaFoldDB" id="B8MIU9"/>
<evidence type="ECO:0000313" key="10">
    <source>
        <dbReference type="Proteomes" id="UP000001745"/>
    </source>
</evidence>
<evidence type="ECO:0000256" key="7">
    <source>
        <dbReference type="SAM" id="Phobius"/>
    </source>
</evidence>
<dbReference type="STRING" id="441959.B8MIU9"/>
<keyword evidence="6 7" id="KW-0472">Membrane</keyword>
<sequence length="549" mass="60278">MDEIRSDEKRSQAVQPVYSDEGVGKVIALDDGEVEQFYGSSTTQAYRLKSELVGKCMEEIGMGKRVYRTLVYMRITAHRVRFQWKLFVVTGFGWIVDNFASQGIGSIQPPIRQEFSDIVHVSYSSVAYYTGLILGASFWGISSDLIGRRPAFNCTLLIASIFLCAAAGSMNFITFSALWAVIGTAAGGNVPVDSMIFLEFVPGSHQYLLTALSAWWNLSQLIVSLLSWAFLANFSCPTDATPATCSRTKNMGWRYILITLGSMSLVFTIVRIFIFKLPETPRFLLSQGRDQDAVDAVNYVARQNSKPEPLTIDMLREIDSRLGTTSGEEGGHSGLSIKEIVAENLQAFRGEHYRGLFATRKLSRHTVLIWVIWLTIGIGYPLYFNFLPSYLETKFIENSSLYLTYRNYCITSAVGIVGPLSAAALINTRLGRRYMMGISAIVTAVFLFAYVGVNSSTSSLAFSCITSLLGNFEYAIMYAFTPESFPAPHRGTGTGTAAALLRFGGLVASLISSQAGFTSAPIYASAAMWVAVGVLCFGLPFETHGHDAI</sequence>
<dbReference type="HOGENOM" id="CLU_001265_52_2_1"/>